<comment type="caution">
    <text evidence="2">The sequence shown here is derived from an EMBL/GenBank/DDBJ whole genome shotgun (WGS) entry which is preliminary data.</text>
</comment>
<keyword evidence="1" id="KW-1133">Transmembrane helix</keyword>
<sequence>MARLSRATKDTIQTIAVLVLVALLIVVYVIYPLNRTKALMARPDLSTFKSEPLPANDPSAFVAAGLTVDTFRVEADGLTKLACIRVIPKPEPAQQLHGLAILIHKEGLDRTSLVESAKALADSGLEVVLYDQRATGLSTGKYRSDGQLETSDLEALVGYLEIQGRLKHPLTVIGWGVGGDAAVSAENDESRINEVVAIDPYLTTERMVQLTLKKNNVMWFPFNQTIFWWWYKIRSGYAIDFRTEENLVPVKCRTIIGLPADRLSDPEVRKLIEISSKELLTVIPVEQVDPVGLAVGFGR</sequence>
<keyword evidence="1" id="KW-0812">Transmembrane</keyword>
<feature type="transmembrane region" description="Helical" evidence="1">
    <location>
        <begin position="12"/>
        <end position="31"/>
    </location>
</feature>
<dbReference type="AlphaFoldDB" id="A0A855XCS5"/>
<accession>A0A855XCS5</accession>
<evidence type="ECO:0000313" key="3">
    <source>
        <dbReference type="Proteomes" id="UP000250918"/>
    </source>
</evidence>
<evidence type="ECO:0000256" key="1">
    <source>
        <dbReference type="SAM" id="Phobius"/>
    </source>
</evidence>
<proteinExistence type="predicted"/>
<evidence type="ECO:0008006" key="4">
    <source>
        <dbReference type="Google" id="ProtNLM"/>
    </source>
</evidence>
<dbReference type="SUPFAM" id="SSF53474">
    <property type="entry name" value="alpha/beta-Hydrolases"/>
    <property type="match status" value="1"/>
</dbReference>
<reference evidence="2 3" key="1">
    <citation type="journal article" date="2018" name="ISME J.">
        <title>A methanotrophic archaeon couples anaerobic oxidation of methane to Fe(III) reduction.</title>
        <authorList>
            <person name="Cai C."/>
            <person name="Leu A.O."/>
            <person name="Xie G.J."/>
            <person name="Guo J."/>
            <person name="Feng Y."/>
            <person name="Zhao J.X."/>
            <person name="Tyson G.W."/>
            <person name="Yuan Z."/>
            <person name="Hu S."/>
        </authorList>
    </citation>
    <scope>NUCLEOTIDE SEQUENCE [LARGE SCALE GENOMIC DNA]</scope>
    <source>
        <strain evidence="2">FeB_12</strain>
    </source>
</reference>
<dbReference type="EMBL" id="PQAP01000003">
    <property type="protein sequence ID" value="PWB76234.1"/>
    <property type="molecule type" value="Genomic_DNA"/>
</dbReference>
<protein>
    <recommendedName>
        <fullName evidence="4">Serine aminopeptidase S33 domain-containing protein</fullName>
    </recommendedName>
</protein>
<keyword evidence="1" id="KW-0472">Membrane</keyword>
<dbReference type="Proteomes" id="UP000250918">
    <property type="component" value="Unassembled WGS sequence"/>
</dbReference>
<dbReference type="InterPro" id="IPR029058">
    <property type="entry name" value="AB_hydrolase_fold"/>
</dbReference>
<evidence type="ECO:0000313" key="2">
    <source>
        <dbReference type="EMBL" id="PWB76234.1"/>
    </source>
</evidence>
<gene>
    <name evidence="2" type="ORF">C3F09_00730</name>
</gene>
<organism evidence="2 3">
    <name type="scientific">candidate division GN15 bacterium</name>
    <dbReference type="NCBI Taxonomy" id="2072418"/>
    <lineage>
        <taxon>Bacteria</taxon>
        <taxon>candidate division GN15</taxon>
    </lineage>
</organism>
<name>A0A855XCS5_9BACT</name>
<dbReference type="Gene3D" id="3.40.50.1820">
    <property type="entry name" value="alpha/beta hydrolase"/>
    <property type="match status" value="1"/>
</dbReference>